<proteinExistence type="predicted"/>
<feature type="chain" id="PRO_5046066097" evidence="2">
    <location>
        <begin position="27"/>
        <end position="155"/>
    </location>
</feature>
<accession>A0ABQ7A7Y9</accession>
<dbReference type="Proteomes" id="UP000266723">
    <property type="component" value="Unassembled WGS sequence"/>
</dbReference>
<gene>
    <name evidence="3" type="ORF">DY000_02058399</name>
</gene>
<evidence type="ECO:0000256" key="2">
    <source>
        <dbReference type="SAM" id="SignalP"/>
    </source>
</evidence>
<feature type="signal peptide" evidence="2">
    <location>
        <begin position="1"/>
        <end position="26"/>
    </location>
</feature>
<protein>
    <submittedName>
        <fullName evidence="3">Uncharacterized protein</fullName>
    </submittedName>
</protein>
<keyword evidence="1" id="KW-0812">Transmembrane</keyword>
<evidence type="ECO:0000313" key="4">
    <source>
        <dbReference type="Proteomes" id="UP000266723"/>
    </source>
</evidence>
<evidence type="ECO:0000256" key="1">
    <source>
        <dbReference type="SAM" id="Phobius"/>
    </source>
</evidence>
<keyword evidence="1" id="KW-0472">Membrane</keyword>
<keyword evidence="4" id="KW-1185">Reference proteome</keyword>
<dbReference type="EMBL" id="QGKV02002055">
    <property type="protein sequence ID" value="KAF3493791.1"/>
    <property type="molecule type" value="Genomic_DNA"/>
</dbReference>
<evidence type="ECO:0000313" key="3">
    <source>
        <dbReference type="EMBL" id="KAF3493791.1"/>
    </source>
</evidence>
<name>A0ABQ7A7Y9_BRACR</name>
<comment type="caution">
    <text evidence="3">The sequence shown here is derived from an EMBL/GenBank/DDBJ whole genome shotgun (WGS) entry which is preliminary data.</text>
</comment>
<keyword evidence="2" id="KW-0732">Signal</keyword>
<sequence length="155" mass="17436">MGLGLLHGYGRKRLFFFLLCVFPAEARRLVSLRGGLHSWLLRGCSGESKVARHVTLNSIPEDEEVDKDHDVVATGDGRKLHIMEESQLDDESEMKVGQSYYYYPEGMYVDEDGQLSWFNAGVRVGLGMCLGVGIGVGLLMRSYQATTSNLRWRFL</sequence>
<reference evidence="3 4" key="1">
    <citation type="journal article" date="2020" name="BMC Genomics">
        <title>Intraspecific diversification of the crop wild relative Brassica cretica Lam. using demographic model selection.</title>
        <authorList>
            <person name="Kioukis A."/>
            <person name="Michalopoulou V.A."/>
            <person name="Briers L."/>
            <person name="Pirintsos S."/>
            <person name="Studholme D.J."/>
            <person name="Pavlidis P."/>
            <person name="Sarris P.F."/>
        </authorList>
    </citation>
    <scope>NUCLEOTIDE SEQUENCE [LARGE SCALE GENOMIC DNA]</scope>
    <source>
        <strain evidence="4">cv. PFS-1207/04</strain>
    </source>
</reference>
<keyword evidence="1" id="KW-1133">Transmembrane helix</keyword>
<feature type="transmembrane region" description="Helical" evidence="1">
    <location>
        <begin position="124"/>
        <end position="143"/>
    </location>
</feature>
<organism evidence="3 4">
    <name type="scientific">Brassica cretica</name>
    <name type="common">Mustard</name>
    <dbReference type="NCBI Taxonomy" id="69181"/>
    <lineage>
        <taxon>Eukaryota</taxon>
        <taxon>Viridiplantae</taxon>
        <taxon>Streptophyta</taxon>
        <taxon>Embryophyta</taxon>
        <taxon>Tracheophyta</taxon>
        <taxon>Spermatophyta</taxon>
        <taxon>Magnoliopsida</taxon>
        <taxon>eudicotyledons</taxon>
        <taxon>Gunneridae</taxon>
        <taxon>Pentapetalae</taxon>
        <taxon>rosids</taxon>
        <taxon>malvids</taxon>
        <taxon>Brassicales</taxon>
        <taxon>Brassicaceae</taxon>
        <taxon>Brassiceae</taxon>
        <taxon>Brassica</taxon>
    </lineage>
</organism>